<sequence length="100" mass="11148">MAIAVSPTLRVSIRIAAVLVLLLAACYVGRPLYWKLSATIQEIRENKQTVQQGFANFVLEAQRSVGWYHDESDSGYADDDSAGDRSARRIMRGQGSMRSR</sequence>
<organism evidence="3 4">
    <name type="scientific">Stephania yunnanensis</name>
    <dbReference type="NCBI Taxonomy" id="152371"/>
    <lineage>
        <taxon>Eukaryota</taxon>
        <taxon>Viridiplantae</taxon>
        <taxon>Streptophyta</taxon>
        <taxon>Embryophyta</taxon>
        <taxon>Tracheophyta</taxon>
        <taxon>Spermatophyta</taxon>
        <taxon>Magnoliopsida</taxon>
        <taxon>Ranunculales</taxon>
        <taxon>Menispermaceae</taxon>
        <taxon>Menispermoideae</taxon>
        <taxon>Cissampelideae</taxon>
        <taxon>Stephania</taxon>
    </lineage>
</organism>
<accession>A0AAP0Q2P5</accession>
<keyword evidence="2" id="KW-0472">Membrane</keyword>
<keyword evidence="4" id="KW-1185">Reference proteome</keyword>
<keyword evidence="2" id="KW-0812">Transmembrane</keyword>
<reference evidence="3 4" key="1">
    <citation type="submission" date="2024-01" db="EMBL/GenBank/DDBJ databases">
        <title>Genome assemblies of Stephania.</title>
        <authorList>
            <person name="Yang L."/>
        </authorList>
    </citation>
    <scope>NUCLEOTIDE SEQUENCE [LARGE SCALE GENOMIC DNA]</scope>
    <source>
        <strain evidence="3">YNDBR</strain>
        <tissue evidence="3">Leaf</tissue>
    </source>
</reference>
<proteinExistence type="predicted"/>
<keyword evidence="2" id="KW-1133">Transmembrane helix</keyword>
<dbReference type="Proteomes" id="UP001420932">
    <property type="component" value="Unassembled WGS sequence"/>
</dbReference>
<comment type="caution">
    <text evidence="3">The sequence shown here is derived from an EMBL/GenBank/DDBJ whole genome shotgun (WGS) entry which is preliminary data.</text>
</comment>
<feature type="region of interest" description="Disordered" evidence="1">
    <location>
        <begin position="69"/>
        <end position="100"/>
    </location>
</feature>
<gene>
    <name evidence="3" type="ORF">Syun_007752</name>
</gene>
<evidence type="ECO:0000313" key="3">
    <source>
        <dbReference type="EMBL" id="KAK9161411.1"/>
    </source>
</evidence>
<evidence type="ECO:0000256" key="2">
    <source>
        <dbReference type="SAM" id="Phobius"/>
    </source>
</evidence>
<dbReference type="AlphaFoldDB" id="A0AAP0Q2P5"/>
<evidence type="ECO:0000313" key="4">
    <source>
        <dbReference type="Proteomes" id="UP001420932"/>
    </source>
</evidence>
<evidence type="ECO:0000256" key="1">
    <source>
        <dbReference type="SAM" id="MobiDB-lite"/>
    </source>
</evidence>
<dbReference type="EMBL" id="JBBNAF010000003">
    <property type="protein sequence ID" value="KAK9161411.1"/>
    <property type="molecule type" value="Genomic_DNA"/>
</dbReference>
<feature type="transmembrane region" description="Helical" evidence="2">
    <location>
        <begin position="12"/>
        <end position="29"/>
    </location>
</feature>
<protein>
    <submittedName>
        <fullName evidence="3">Uncharacterized protein</fullName>
    </submittedName>
</protein>
<name>A0AAP0Q2P5_9MAGN</name>